<reference evidence="1 2" key="1">
    <citation type="journal article" date="2020" name="Microb. Ecol.">
        <title>Ecogenomics of the Marine Benthic Filamentous Cyanobacterium Adonisia.</title>
        <authorList>
            <person name="Walter J.M."/>
            <person name="Coutinho F.H."/>
            <person name="Leomil L."/>
            <person name="Hargreaves P.I."/>
            <person name="Campeao M.E."/>
            <person name="Vieira V.V."/>
            <person name="Silva B.S."/>
            <person name="Fistarol G.O."/>
            <person name="Salomon P.S."/>
            <person name="Sawabe T."/>
            <person name="Mino S."/>
            <person name="Hosokawa M."/>
            <person name="Miyashita H."/>
            <person name="Maruyama F."/>
            <person name="van Verk M.C."/>
            <person name="Dutilh B.E."/>
            <person name="Thompson C.C."/>
            <person name="Thompson F.L."/>
        </authorList>
    </citation>
    <scope>NUCLEOTIDE SEQUENCE [LARGE SCALE GENOMIC DNA]</scope>
    <source>
        <strain evidence="1 2">CCMR0081</strain>
    </source>
</reference>
<dbReference type="InterPro" id="IPR011990">
    <property type="entry name" value="TPR-like_helical_dom_sf"/>
</dbReference>
<dbReference type="SUPFAM" id="SSF48452">
    <property type="entry name" value="TPR-like"/>
    <property type="match status" value="1"/>
</dbReference>
<evidence type="ECO:0000313" key="2">
    <source>
        <dbReference type="Proteomes" id="UP000481033"/>
    </source>
</evidence>
<evidence type="ECO:0008006" key="3">
    <source>
        <dbReference type="Google" id="ProtNLM"/>
    </source>
</evidence>
<dbReference type="EMBL" id="QXHD01000003">
    <property type="protein sequence ID" value="NEZ54662.1"/>
    <property type="molecule type" value="Genomic_DNA"/>
</dbReference>
<name>A0A6M0RFZ8_9CYAN</name>
<dbReference type="Proteomes" id="UP000481033">
    <property type="component" value="Unassembled WGS sequence"/>
</dbReference>
<dbReference type="AlphaFoldDB" id="A0A6M0RFZ8"/>
<dbReference type="RefSeq" id="WP_163671370.1">
    <property type="nucleotide sequence ID" value="NZ_QXHD01000003.1"/>
</dbReference>
<sequence>MRSIVSSLGVMGVLLGLAMPVSAEVLLQAGATETKLVTEDTYQPLRHQLTAEVGQTVAIKLKLANNNPGIVSRVAVYVAGKHTPLFVENQVSYRTVDPTQKSQISHLVVLTLPGEHKGTPMSYEIEPLFDYEVEPQFAVDTDIAAAETTSPSTVRYRMTVETATVSQRLLLEAQAQQISQDYEGARSTYTRAINLNPDIAEFYAQRRDAYLSQTDIASEILQMNEATGHDYRATALRNQLELF</sequence>
<dbReference type="Gene3D" id="1.25.40.10">
    <property type="entry name" value="Tetratricopeptide repeat domain"/>
    <property type="match status" value="1"/>
</dbReference>
<accession>A0A6M0RFZ8</accession>
<protein>
    <recommendedName>
        <fullName evidence="3">Tetratricopeptide repeat protein</fullName>
    </recommendedName>
</protein>
<comment type="caution">
    <text evidence="1">The sequence shown here is derived from an EMBL/GenBank/DDBJ whole genome shotgun (WGS) entry which is preliminary data.</text>
</comment>
<organism evidence="1 2">
    <name type="scientific">Adonisia turfae CCMR0081</name>
    <dbReference type="NCBI Taxonomy" id="2292702"/>
    <lineage>
        <taxon>Bacteria</taxon>
        <taxon>Bacillati</taxon>
        <taxon>Cyanobacteriota</taxon>
        <taxon>Adonisia</taxon>
        <taxon>Adonisia turfae</taxon>
    </lineage>
</organism>
<proteinExistence type="predicted"/>
<keyword evidence="2" id="KW-1185">Reference proteome</keyword>
<gene>
    <name evidence="1" type="ORF">DXZ20_02925</name>
</gene>
<evidence type="ECO:0000313" key="1">
    <source>
        <dbReference type="EMBL" id="NEZ54662.1"/>
    </source>
</evidence>